<dbReference type="PROSITE" id="PS51677">
    <property type="entry name" value="NODB"/>
    <property type="match status" value="1"/>
</dbReference>
<dbReference type="RefSeq" id="WP_211938095.1">
    <property type="nucleotide sequence ID" value="NZ_CP073078.1"/>
</dbReference>
<reference evidence="8" key="1">
    <citation type="submission" date="2021-04" db="EMBL/GenBank/DDBJ databases">
        <title>The complete genome sequence of Caulobacter sp. S6.</title>
        <authorList>
            <person name="Tang Y."/>
            <person name="Ouyang W."/>
            <person name="Liu Q."/>
            <person name="Huang B."/>
            <person name="Guo Z."/>
            <person name="Lei P."/>
        </authorList>
    </citation>
    <scope>NUCLEOTIDE SEQUENCE</scope>
    <source>
        <strain evidence="8">S6</strain>
    </source>
</reference>
<sequence length="268" mass="29826">MISRRTFGRGLGAVTMITGAGPAVAAPFAWPEGRRAAVSLTYDDSLNGQLDIAAPQLEAHGFQATFFLTRENMEARLGDWQDLARRGHEIGDHTVDHPCELRPFTAKSFEARELKPMEAFLDANFGAAHKRLFAYPCGATELGRRGRLNARQSLYVRLLRRNFEAARIVDGGPNDPRLVRRFRYLLQASAPTYDTDGAGPAIDYVGKAIARGHWAILIFHDIVEVRRETGETSRAAHQAILDWIAQQPVWCAPMGEVFDYIAAHARRA</sequence>
<dbReference type="PROSITE" id="PS51318">
    <property type="entry name" value="TAT"/>
    <property type="match status" value="1"/>
</dbReference>
<feature type="signal peptide" evidence="6">
    <location>
        <begin position="1"/>
        <end position="25"/>
    </location>
</feature>
<dbReference type="SUPFAM" id="SSF88713">
    <property type="entry name" value="Glycoside hydrolase/deacetylase"/>
    <property type="match status" value="1"/>
</dbReference>
<name>A0A975FZY1_9CAUL</name>
<proteinExistence type="inferred from homology"/>
<organism evidence="8 9">
    <name type="scientific">Phenylobacterium montanum</name>
    <dbReference type="NCBI Taxonomy" id="2823693"/>
    <lineage>
        <taxon>Bacteria</taxon>
        <taxon>Pseudomonadati</taxon>
        <taxon>Pseudomonadota</taxon>
        <taxon>Alphaproteobacteria</taxon>
        <taxon>Caulobacterales</taxon>
        <taxon>Caulobacteraceae</taxon>
        <taxon>Phenylobacterium</taxon>
    </lineage>
</organism>
<evidence type="ECO:0000256" key="1">
    <source>
        <dbReference type="ARBA" id="ARBA00003236"/>
    </source>
</evidence>
<keyword evidence="4 6" id="KW-0732">Signal</keyword>
<evidence type="ECO:0000256" key="6">
    <source>
        <dbReference type="SAM" id="SignalP"/>
    </source>
</evidence>
<evidence type="ECO:0000256" key="3">
    <source>
        <dbReference type="ARBA" id="ARBA00020071"/>
    </source>
</evidence>
<dbReference type="Proteomes" id="UP000676409">
    <property type="component" value="Chromosome"/>
</dbReference>
<evidence type="ECO:0000313" key="8">
    <source>
        <dbReference type="EMBL" id="QUD88044.1"/>
    </source>
</evidence>
<dbReference type="InterPro" id="IPR051398">
    <property type="entry name" value="Polysacch_Deacetylase"/>
</dbReference>
<dbReference type="EMBL" id="CP073078">
    <property type="protein sequence ID" value="QUD88044.1"/>
    <property type="molecule type" value="Genomic_DNA"/>
</dbReference>
<evidence type="ECO:0000256" key="4">
    <source>
        <dbReference type="ARBA" id="ARBA00022729"/>
    </source>
</evidence>
<dbReference type="AlphaFoldDB" id="A0A975FZY1"/>
<dbReference type="KEGG" id="caul:KCG34_23935"/>
<dbReference type="PANTHER" id="PTHR34216">
    <property type="match status" value="1"/>
</dbReference>
<dbReference type="InterPro" id="IPR006311">
    <property type="entry name" value="TAT_signal"/>
</dbReference>
<dbReference type="Gene3D" id="3.20.20.370">
    <property type="entry name" value="Glycoside hydrolase/deacetylase"/>
    <property type="match status" value="1"/>
</dbReference>
<evidence type="ECO:0000259" key="7">
    <source>
        <dbReference type="PROSITE" id="PS51677"/>
    </source>
</evidence>
<evidence type="ECO:0000256" key="2">
    <source>
        <dbReference type="ARBA" id="ARBA00010973"/>
    </source>
</evidence>
<evidence type="ECO:0000313" key="9">
    <source>
        <dbReference type="Proteomes" id="UP000676409"/>
    </source>
</evidence>
<dbReference type="GO" id="GO:0016810">
    <property type="term" value="F:hydrolase activity, acting on carbon-nitrogen (but not peptide) bonds"/>
    <property type="evidence" value="ECO:0007669"/>
    <property type="project" value="InterPro"/>
</dbReference>
<dbReference type="GO" id="GO:0005975">
    <property type="term" value="P:carbohydrate metabolic process"/>
    <property type="evidence" value="ECO:0007669"/>
    <property type="project" value="InterPro"/>
</dbReference>
<dbReference type="Pfam" id="PF01522">
    <property type="entry name" value="Polysacc_deac_1"/>
    <property type="match status" value="1"/>
</dbReference>
<feature type="chain" id="PRO_5037331001" description="Chitooligosaccharide deacetylase" evidence="6">
    <location>
        <begin position="26"/>
        <end position="268"/>
    </location>
</feature>
<protein>
    <recommendedName>
        <fullName evidence="3">Chitooligosaccharide deacetylase</fullName>
    </recommendedName>
    <alternativeName>
        <fullName evidence="5">Nodulation protein B</fullName>
    </alternativeName>
</protein>
<dbReference type="InterPro" id="IPR002509">
    <property type="entry name" value="NODB_dom"/>
</dbReference>
<dbReference type="InterPro" id="IPR011330">
    <property type="entry name" value="Glyco_hydro/deAcase_b/a-brl"/>
</dbReference>
<evidence type="ECO:0000256" key="5">
    <source>
        <dbReference type="ARBA" id="ARBA00032976"/>
    </source>
</evidence>
<comment type="function">
    <text evidence="1">Is involved in generating a small heat-stable compound (Nod), an acylated oligomer of N-acetylglucosamine, that stimulates mitosis in various plant protoplasts.</text>
</comment>
<feature type="domain" description="NodB homology" evidence="7">
    <location>
        <begin position="36"/>
        <end position="252"/>
    </location>
</feature>
<dbReference type="PANTHER" id="PTHR34216:SF11">
    <property type="entry name" value="CHITOOLIGOSACCHARIDE DEACETYLASE"/>
    <property type="match status" value="1"/>
</dbReference>
<keyword evidence="9" id="KW-1185">Reference proteome</keyword>
<gene>
    <name evidence="8" type="ORF">KCG34_23935</name>
</gene>
<accession>A0A975FZY1</accession>
<comment type="similarity">
    <text evidence="2">Belongs to the polysaccharide deacetylase family.</text>
</comment>